<reference evidence="2 3" key="1">
    <citation type="submission" date="2015-09" db="EMBL/GenBank/DDBJ databases">
        <title>Genome announcement of multiple Pseudomonas syringae strains.</title>
        <authorList>
            <person name="Thakur S."/>
            <person name="Wang P.W."/>
            <person name="Gong Y."/>
            <person name="Weir B.S."/>
            <person name="Guttman D.S."/>
        </authorList>
    </citation>
    <scope>NUCLEOTIDE SEQUENCE [LARGE SCALE GENOMIC DNA]</scope>
    <source>
        <strain evidence="2 3">ICMP9151</strain>
    </source>
</reference>
<feature type="signal peptide" evidence="1">
    <location>
        <begin position="1"/>
        <end position="28"/>
    </location>
</feature>
<accession>A0AA40P0R2</accession>
<protein>
    <submittedName>
        <fullName evidence="2">Uncharacterized protein</fullName>
    </submittedName>
</protein>
<dbReference type="AlphaFoldDB" id="A0AA40P0R2"/>
<feature type="chain" id="PRO_5041297934" evidence="1">
    <location>
        <begin position="29"/>
        <end position="88"/>
    </location>
</feature>
<name>A0AA40P0R2_9PSED</name>
<evidence type="ECO:0000256" key="1">
    <source>
        <dbReference type="SAM" id="SignalP"/>
    </source>
</evidence>
<proteinExistence type="predicted"/>
<sequence length="88" mass="9318">MNITKKTVLKGIVVTTFAVIGLQGFAFASTRTEASPASAVEKYAPVQESGKGMTRDTKIVPAQAASRLRSSTRIYNACDDNGMPCPHG</sequence>
<evidence type="ECO:0000313" key="2">
    <source>
        <dbReference type="EMBL" id="KPY92734.1"/>
    </source>
</evidence>
<comment type="caution">
    <text evidence="2">The sequence shown here is derived from an EMBL/GenBank/DDBJ whole genome shotgun (WGS) entry which is preliminary data.</text>
</comment>
<dbReference type="Proteomes" id="UP000050523">
    <property type="component" value="Unassembled WGS sequence"/>
</dbReference>
<dbReference type="EMBL" id="LJRO01000438">
    <property type="protein sequence ID" value="KPY92734.1"/>
    <property type="molecule type" value="Genomic_DNA"/>
</dbReference>
<evidence type="ECO:0000313" key="3">
    <source>
        <dbReference type="Proteomes" id="UP000050523"/>
    </source>
</evidence>
<organism evidence="2 3">
    <name type="scientific">Pseudomonas tremae</name>
    <dbReference type="NCBI Taxonomy" id="200454"/>
    <lineage>
        <taxon>Bacteria</taxon>
        <taxon>Pseudomonadati</taxon>
        <taxon>Pseudomonadota</taxon>
        <taxon>Gammaproteobacteria</taxon>
        <taxon>Pseudomonadales</taxon>
        <taxon>Pseudomonadaceae</taxon>
        <taxon>Pseudomonas</taxon>
    </lineage>
</organism>
<keyword evidence="1" id="KW-0732">Signal</keyword>
<gene>
    <name evidence="2" type="ORF">ALO43_00865</name>
</gene>